<reference evidence="2 3" key="1">
    <citation type="submission" date="2023-09" db="EMBL/GenBank/DDBJ databases">
        <title>Genomes of two closely related lineages of the louse Polyplax serrata with different host specificities.</title>
        <authorList>
            <person name="Martinu J."/>
            <person name="Tarabai H."/>
            <person name="Stefka J."/>
            <person name="Hypsa V."/>
        </authorList>
    </citation>
    <scope>NUCLEOTIDE SEQUENCE [LARGE SCALE GENOMIC DNA]</scope>
    <source>
        <strain evidence="2">98ZLc_SE</strain>
    </source>
</reference>
<keyword evidence="3" id="KW-1185">Reference proteome</keyword>
<proteinExistence type="predicted"/>
<sequence length="164" mass="18582">MSQIPAAQLRSPEGVKSGGRTIPKSYSSLIRLLVSRQIIIDLRNLQCQIVINQQTNLRETLACGRVRRIALRKLKLEESRGEKEKKKVSRFLGVELTLVQVSGSTACLFDSRLNFRCLTCLSKLGLWAGCNRTLQNNVREDEEEENGDEKGKETKTQQLKTFCE</sequence>
<dbReference type="Proteomes" id="UP001359485">
    <property type="component" value="Unassembled WGS sequence"/>
</dbReference>
<comment type="caution">
    <text evidence="2">The sequence shown here is derived from an EMBL/GenBank/DDBJ whole genome shotgun (WGS) entry which is preliminary data.</text>
</comment>
<organism evidence="2 3">
    <name type="scientific">Polyplax serrata</name>
    <name type="common">Common mouse louse</name>
    <dbReference type="NCBI Taxonomy" id="468196"/>
    <lineage>
        <taxon>Eukaryota</taxon>
        <taxon>Metazoa</taxon>
        <taxon>Ecdysozoa</taxon>
        <taxon>Arthropoda</taxon>
        <taxon>Hexapoda</taxon>
        <taxon>Insecta</taxon>
        <taxon>Pterygota</taxon>
        <taxon>Neoptera</taxon>
        <taxon>Paraneoptera</taxon>
        <taxon>Psocodea</taxon>
        <taxon>Troctomorpha</taxon>
        <taxon>Phthiraptera</taxon>
        <taxon>Anoplura</taxon>
        <taxon>Polyplacidae</taxon>
        <taxon>Polyplax</taxon>
    </lineage>
</organism>
<protein>
    <submittedName>
        <fullName evidence="2">Uncharacterized protein</fullName>
    </submittedName>
</protein>
<evidence type="ECO:0000256" key="1">
    <source>
        <dbReference type="SAM" id="MobiDB-lite"/>
    </source>
</evidence>
<dbReference type="EMBL" id="JAWJWF010000048">
    <property type="protein sequence ID" value="KAK6619973.1"/>
    <property type="molecule type" value="Genomic_DNA"/>
</dbReference>
<accession>A0ABR1AI00</accession>
<gene>
    <name evidence="2" type="ORF">RUM44_006373</name>
</gene>
<name>A0ABR1AI00_POLSC</name>
<feature type="region of interest" description="Disordered" evidence="1">
    <location>
        <begin position="139"/>
        <end position="164"/>
    </location>
</feature>
<evidence type="ECO:0000313" key="2">
    <source>
        <dbReference type="EMBL" id="KAK6619973.1"/>
    </source>
</evidence>
<evidence type="ECO:0000313" key="3">
    <source>
        <dbReference type="Proteomes" id="UP001359485"/>
    </source>
</evidence>